<reference evidence="1 2" key="1">
    <citation type="submission" date="2020-12" db="EMBL/GenBank/DDBJ databases">
        <title>Concerted genomic and epigenomic changes stabilize Arabidopsis allopolyploids.</title>
        <authorList>
            <person name="Chen Z."/>
        </authorList>
    </citation>
    <scope>NUCLEOTIDE SEQUENCE [LARGE SCALE GENOMIC DNA]</scope>
    <source>
        <strain evidence="1">Allo738</strain>
        <tissue evidence="1">Leaf</tissue>
    </source>
</reference>
<proteinExistence type="predicted"/>
<accession>A0A8T2GIF0</accession>
<dbReference type="AlphaFoldDB" id="A0A8T2GIF0"/>
<evidence type="ECO:0000313" key="1">
    <source>
        <dbReference type="EMBL" id="KAG7647083.1"/>
    </source>
</evidence>
<name>A0A8T2GIF0_9BRAS</name>
<gene>
    <name evidence="1" type="ORF">ISN45_At01g021530</name>
</gene>
<protein>
    <submittedName>
        <fullName evidence="1">Uncharacterized protein</fullName>
    </submittedName>
</protein>
<comment type="caution">
    <text evidence="1">The sequence shown here is derived from an EMBL/GenBank/DDBJ whole genome shotgun (WGS) entry which is preliminary data.</text>
</comment>
<dbReference type="Proteomes" id="UP000694240">
    <property type="component" value="Chromosome 1"/>
</dbReference>
<evidence type="ECO:0000313" key="2">
    <source>
        <dbReference type="Proteomes" id="UP000694240"/>
    </source>
</evidence>
<keyword evidence="2" id="KW-1185">Reference proteome</keyword>
<sequence length="43" mass="4831">MGLVFPLPSPKFQGLPYPLKDPAHHWDMILLVINQSVEPGVFT</sequence>
<dbReference type="EMBL" id="JAEFBK010000001">
    <property type="protein sequence ID" value="KAG7647083.1"/>
    <property type="molecule type" value="Genomic_DNA"/>
</dbReference>
<organism evidence="1 2">
    <name type="scientific">Arabidopsis thaliana x Arabidopsis arenosa</name>
    <dbReference type="NCBI Taxonomy" id="1240361"/>
    <lineage>
        <taxon>Eukaryota</taxon>
        <taxon>Viridiplantae</taxon>
        <taxon>Streptophyta</taxon>
        <taxon>Embryophyta</taxon>
        <taxon>Tracheophyta</taxon>
        <taxon>Spermatophyta</taxon>
        <taxon>Magnoliopsida</taxon>
        <taxon>eudicotyledons</taxon>
        <taxon>Gunneridae</taxon>
        <taxon>Pentapetalae</taxon>
        <taxon>rosids</taxon>
        <taxon>malvids</taxon>
        <taxon>Brassicales</taxon>
        <taxon>Brassicaceae</taxon>
        <taxon>Camelineae</taxon>
        <taxon>Arabidopsis</taxon>
    </lineage>
</organism>